<sequence length="159" mass="17210">MVDSDDDTPLLCDRLERRQFALLPTSQAASLAGPPQSPKRPFPAELRRNAPAKRARSSTSSTARGDPTFAFSRRPSTVSPFTPLEPLAPGLDRFALPSCRLLLGTPPSASDSPRRPESTSDAADGWRDPLLYARFSIRDASLAVYHDLMQVLVGPPALA</sequence>
<dbReference type="AlphaFoldDB" id="A0A4V6DG01"/>
<gene>
    <name evidence="2" type="ORF">CTA1_2647</name>
</gene>
<feature type="region of interest" description="Disordered" evidence="1">
    <location>
        <begin position="104"/>
        <end position="123"/>
    </location>
</feature>
<proteinExistence type="predicted"/>
<name>A0A4V6DG01_9PEZI</name>
<dbReference type="Proteomes" id="UP000310108">
    <property type="component" value="Unassembled WGS sequence"/>
</dbReference>
<organism evidence="2 3">
    <name type="scientific">Colletotrichum tanaceti</name>
    <dbReference type="NCBI Taxonomy" id="1306861"/>
    <lineage>
        <taxon>Eukaryota</taxon>
        <taxon>Fungi</taxon>
        <taxon>Dikarya</taxon>
        <taxon>Ascomycota</taxon>
        <taxon>Pezizomycotina</taxon>
        <taxon>Sordariomycetes</taxon>
        <taxon>Hypocreomycetidae</taxon>
        <taxon>Glomerellales</taxon>
        <taxon>Glomerellaceae</taxon>
        <taxon>Colletotrichum</taxon>
        <taxon>Colletotrichum destructivum species complex</taxon>
    </lineage>
</organism>
<comment type="caution">
    <text evidence="2">The sequence shown here is derived from an EMBL/GenBank/DDBJ whole genome shotgun (WGS) entry which is preliminary data.</text>
</comment>
<evidence type="ECO:0000313" key="3">
    <source>
        <dbReference type="Proteomes" id="UP000310108"/>
    </source>
</evidence>
<protein>
    <submittedName>
        <fullName evidence="2">Uncharacterized protein</fullName>
    </submittedName>
</protein>
<reference evidence="2 3" key="1">
    <citation type="journal article" date="2019" name="PLoS ONE">
        <title>Comparative genome analysis indicates high evolutionary potential of pathogenicity genes in Colletotrichum tanaceti.</title>
        <authorList>
            <person name="Lelwala R.V."/>
            <person name="Korhonen P.K."/>
            <person name="Young N.D."/>
            <person name="Scott J.B."/>
            <person name="Ades P.A."/>
            <person name="Gasser R.B."/>
            <person name="Taylor P.W.J."/>
        </authorList>
    </citation>
    <scope>NUCLEOTIDE SEQUENCE [LARGE SCALE GENOMIC DNA]</scope>
    <source>
        <strain evidence="2">BRIP57314</strain>
    </source>
</reference>
<evidence type="ECO:0000256" key="1">
    <source>
        <dbReference type="SAM" id="MobiDB-lite"/>
    </source>
</evidence>
<evidence type="ECO:0000313" key="2">
    <source>
        <dbReference type="EMBL" id="TKW50366.1"/>
    </source>
</evidence>
<dbReference type="EMBL" id="PJEX01000406">
    <property type="protein sequence ID" value="TKW50366.1"/>
    <property type="molecule type" value="Genomic_DNA"/>
</dbReference>
<keyword evidence="3" id="KW-1185">Reference proteome</keyword>
<accession>A0A4V6DG01</accession>
<feature type="region of interest" description="Disordered" evidence="1">
    <location>
        <begin position="25"/>
        <end position="85"/>
    </location>
</feature>